<gene>
    <name evidence="2" type="ORF">CesoFtcFv8_002910</name>
</gene>
<reference evidence="2 3" key="1">
    <citation type="journal article" date="2023" name="Mol. Biol. Evol.">
        <title>Genomics of Secondarily Temperate Adaptation in the Only Non-Antarctic Icefish.</title>
        <authorList>
            <person name="Rivera-Colon A.G."/>
            <person name="Rayamajhi N."/>
            <person name="Minhas B.F."/>
            <person name="Madrigal G."/>
            <person name="Bilyk K.T."/>
            <person name="Yoon V."/>
            <person name="Hune M."/>
            <person name="Gregory S."/>
            <person name="Cheng C.H.C."/>
            <person name="Catchen J.M."/>
        </authorList>
    </citation>
    <scope>NUCLEOTIDE SEQUENCE [LARGE SCALE GENOMIC DNA]</scope>
    <source>
        <strain evidence="2">JC2023a</strain>
    </source>
</reference>
<feature type="compositionally biased region" description="Basic and acidic residues" evidence="1">
    <location>
        <begin position="56"/>
        <end position="82"/>
    </location>
</feature>
<dbReference type="Proteomes" id="UP001335648">
    <property type="component" value="Unassembled WGS sequence"/>
</dbReference>
<evidence type="ECO:0000256" key="1">
    <source>
        <dbReference type="SAM" id="MobiDB-lite"/>
    </source>
</evidence>
<accession>A0AAN8D0V1</accession>
<comment type="caution">
    <text evidence="2">The sequence shown here is derived from an EMBL/GenBank/DDBJ whole genome shotgun (WGS) entry which is preliminary data.</text>
</comment>
<protein>
    <submittedName>
        <fullName evidence="2">Uncharacterized protein</fullName>
    </submittedName>
</protein>
<keyword evidence="3" id="KW-1185">Reference proteome</keyword>
<organism evidence="2 3">
    <name type="scientific">Champsocephalus esox</name>
    <name type="common">pike icefish</name>
    <dbReference type="NCBI Taxonomy" id="159716"/>
    <lineage>
        <taxon>Eukaryota</taxon>
        <taxon>Metazoa</taxon>
        <taxon>Chordata</taxon>
        <taxon>Craniata</taxon>
        <taxon>Vertebrata</taxon>
        <taxon>Euteleostomi</taxon>
        <taxon>Actinopterygii</taxon>
        <taxon>Neopterygii</taxon>
        <taxon>Teleostei</taxon>
        <taxon>Neoteleostei</taxon>
        <taxon>Acanthomorphata</taxon>
        <taxon>Eupercaria</taxon>
        <taxon>Perciformes</taxon>
        <taxon>Notothenioidei</taxon>
        <taxon>Channichthyidae</taxon>
        <taxon>Champsocephalus</taxon>
    </lineage>
</organism>
<evidence type="ECO:0000313" key="2">
    <source>
        <dbReference type="EMBL" id="KAK5913094.1"/>
    </source>
</evidence>
<evidence type="ECO:0000313" key="3">
    <source>
        <dbReference type="Proteomes" id="UP001335648"/>
    </source>
</evidence>
<proteinExistence type="predicted"/>
<dbReference type="AlphaFoldDB" id="A0AAN8D0V1"/>
<sequence>MGGEGPKRGPCFLRPRLLLWLERTGRLGRIDPAASIFLSPAANKADVSIKSGALGRQREQPDNRSEAEPADREGRFKPSEVL</sequence>
<dbReference type="EMBL" id="JAULUE010002047">
    <property type="protein sequence ID" value="KAK5913094.1"/>
    <property type="molecule type" value="Genomic_DNA"/>
</dbReference>
<feature type="region of interest" description="Disordered" evidence="1">
    <location>
        <begin position="51"/>
        <end position="82"/>
    </location>
</feature>
<name>A0AAN8D0V1_9TELE</name>